<dbReference type="InterPro" id="IPR022657">
    <property type="entry name" value="De-COase2_CS"/>
</dbReference>
<dbReference type="EC" id="4.1.1.20" evidence="5 6"/>
<dbReference type="OrthoDB" id="9802241at2"/>
<feature type="binding site" evidence="5">
    <location>
        <position position="239"/>
    </location>
    <ligand>
        <name>pyridoxal 5'-phosphate</name>
        <dbReference type="ChEBI" id="CHEBI:597326"/>
    </ligand>
</feature>
<dbReference type="GO" id="GO:0008836">
    <property type="term" value="F:diaminopimelate decarboxylase activity"/>
    <property type="evidence" value="ECO:0007669"/>
    <property type="project" value="UniProtKB-UniRule"/>
</dbReference>
<feature type="binding site" evidence="5">
    <location>
        <position position="318"/>
    </location>
    <ligand>
        <name>substrate</name>
    </ligand>
</feature>
<dbReference type="NCBIfam" id="TIGR01048">
    <property type="entry name" value="lysA"/>
    <property type="match status" value="1"/>
</dbReference>
<comment type="function">
    <text evidence="5">Specifically catalyzes the decarboxylation of meso-diaminopimelate (meso-DAP) to L-lysine.</text>
</comment>
<sequence>MHHFSYRDGLLHAEDVPLTRIAEQVGTPCYVYSTATLTRHVRAFADAFSGLDAMICFAMKANGNRAVLRLLTGLGAGVDVVSGGEMALALAAGARADRIVFSGVGKTAAEMTAALEAGVHQINVESEPELEALDAVARGLGTRAPVAIRVNPDVDAATHHKITTGKAENKFGIEWTSARRVFRRAMTLEGIALKGIALHIGSQILDLAPFEAAFLKVRDLVALLRADGVTVERLDLGGGLGVPYRHGDNAPPPPAAYADVVRRTVGDLGCALTIEPGRAIAGNAGVLLSRVIYRKEGVTKAFAIVDAAMNDLMRPALYDAEHEIWPVREAPRDAERALIDVVGPVCESTDTFARDVSLPPLVTEDLIAFMTAGAYGAVMANQYNGRPLVPEVLVDGDRFHVVRRRPTMEEMGSLEDTPPWLE</sequence>
<dbReference type="Proteomes" id="UP000199412">
    <property type="component" value="Unassembled WGS sequence"/>
</dbReference>
<dbReference type="EMBL" id="FNAP01000007">
    <property type="protein sequence ID" value="SDE50675.1"/>
    <property type="molecule type" value="Genomic_DNA"/>
</dbReference>
<proteinExistence type="inferred from homology"/>
<feature type="binding site" evidence="5">
    <location>
        <position position="347"/>
    </location>
    <ligand>
        <name>substrate</name>
    </ligand>
</feature>
<reference evidence="11 12" key="1">
    <citation type="submission" date="2016-10" db="EMBL/GenBank/DDBJ databases">
        <authorList>
            <person name="de Groot N.N."/>
        </authorList>
    </citation>
    <scope>NUCLEOTIDE SEQUENCE [LARGE SCALE GENOMIC DNA]</scope>
    <source>
        <strain evidence="11 12">ATCC 700224</strain>
    </source>
</reference>
<dbReference type="SUPFAM" id="SSF51419">
    <property type="entry name" value="PLP-binding barrel"/>
    <property type="match status" value="1"/>
</dbReference>
<evidence type="ECO:0000256" key="4">
    <source>
        <dbReference type="ARBA" id="ARBA00023239"/>
    </source>
</evidence>
<comment type="similarity">
    <text evidence="5">Belongs to the Orn/Lys/Arg decarboxylase class-II family. LysA subfamily.</text>
</comment>
<keyword evidence="5" id="KW-0028">Amino-acid biosynthesis</keyword>
<comment type="catalytic activity">
    <reaction evidence="5 8">
        <text>meso-2,6-diaminopimelate + H(+) = L-lysine + CO2</text>
        <dbReference type="Rhea" id="RHEA:15101"/>
        <dbReference type="ChEBI" id="CHEBI:15378"/>
        <dbReference type="ChEBI" id="CHEBI:16526"/>
        <dbReference type="ChEBI" id="CHEBI:32551"/>
        <dbReference type="ChEBI" id="CHEBI:57791"/>
        <dbReference type="EC" id="4.1.1.20"/>
    </reaction>
</comment>
<accession>A0A1G7DIT0</accession>
<dbReference type="Pfam" id="PF00278">
    <property type="entry name" value="Orn_DAP_Arg_deC"/>
    <property type="match status" value="1"/>
</dbReference>
<dbReference type="InterPro" id="IPR022653">
    <property type="entry name" value="De-COase2_pyr-phos_BS"/>
</dbReference>
<dbReference type="PROSITE" id="PS00879">
    <property type="entry name" value="ODR_DC_2_2"/>
    <property type="match status" value="1"/>
</dbReference>
<dbReference type="GO" id="GO:0009089">
    <property type="term" value="P:lysine biosynthetic process via diaminopimelate"/>
    <property type="evidence" value="ECO:0007669"/>
    <property type="project" value="UniProtKB-UniRule"/>
</dbReference>
<dbReference type="Gene3D" id="2.40.37.10">
    <property type="entry name" value="Lyase, Ornithine Decarboxylase, Chain A, domain 1"/>
    <property type="match status" value="1"/>
</dbReference>
<feature type="binding site" evidence="5">
    <location>
        <position position="375"/>
    </location>
    <ligand>
        <name>pyridoxal 5'-phosphate</name>
        <dbReference type="ChEBI" id="CHEBI:597326"/>
    </ligand>
</feature>
<dbReference type="UniPathway" id="UPA00034">
    <property type="reaction ID" value="UER00027"/>
</dbReference>
<dbReference type="PANTHER" id="PTHR43727">
    <property type="entry name" value="DIAMINOPIMELATE DECARBOXYLASE"/>
    <property type="match status" value="1"/>
</dbReference>
<dbReference type="RefSeq" id="WP_092786203.1">
    <property type="nucleotide sequence ID" value="NZ_FNAP01000007.1"/>
</dbReference>
<dbReference type="SUPFAM" id="SSF50621">
    <property type="entry name" value="Alanine racemase C-terminal domain-like"/>
    <property type="match status" value="1"/>
</dbReference>
<feature type="modified residue" description="N6-(pyridoxal phosphate)lysine" evidence="5 7">
    <location>
        <position position="60"/>
    </location>
</feature>
<evidence type="ECO:0000256" key="6">
    <source>
        <dbReference type="NCBIfam" id="TIGR01048"/>
    </source>
</evidence>
<evidence type="ECO:0000259" key="9">
    <source>
        <dbReference type="Pfam" id="PF00278"/>
    </source>
</evidence>
<feature type="active site" description="Proton donor" evidence="7">
    <location>
        <position position="346"/>
    </location>
</feature>
<feature type="binding site" evidence="5">
    <location>
        <position position="375"/>
    </location>
    <ligand>
        <name>substrate</name>
    </ligand>
</feature>
<comment type="subunit">
    <text evidence="5">Homodimer.</text>
</comment>
<evidence type="ECO:0000259" key="10">
    <source>
        <dbReference type="Pfam" id="PF02784"/>
    </source>
</evidence>
<dbReference type="InterPro" id="IPR029066">
    <property type="entry name" value="PLP-binding_barrel"/>
</dbReference>
<evidence type="ECO:0000256" key="1">
    <source>
        <dbReference type="ARBA" id="ARBA00001933"/>
    </source>
</evidence>
<keyword evidence="5 8" id="KW-0457">Lysine biosynthesis</keyword>
<feature type="domain" description="Orn/DAP/Arg decarboxylase 2 N-terminal" evidence="10">
    <location>
        <begin position="35"/>
        <end position="281"/>
    </location>
</feature>
<evidence type="ECO:0000256" key="3">
    <source>
        <dbReference type="ARBA" id="ARBA00022898"/>
    </source>
</evidence>
<evidence type="ECO:0000256" key="8">
    <source>
        <dbReference type="RuleBase" id="RU003738"/>
    </source>
</evidence>
<gene>
    <name evidence="5" type="primary">lysA</name>
    <name evidence="11" type="ORF">SAMN05421720_107181</name>
</gene>
<dbReference type="PRINTS" id="PR01179">
    <property type="entry name" value="ODADCRBXLASE"/>
</dbReference>
<feature type="domain" description="Orn/DAP/Arg decarboxylase 2 C-terminal" evidence="9">
    <location>
        <begin position="29"/>
        <end position="373"/>
    </location>
</feature>
<comment type="pathway">
    <text evidence="5 8">Amino-acid biosynthesis; L-lysine biosynthesis via DAP pathway; L-lysine from DL-2,6-diaminopimelate: step 1/1.</text>
</comment>
<evidence type="ECO:0000313" key="11">
    <source>
        <dbReference type="EMBL" id="SDE50675.1"/>
    </source>
</evidence>
<evidence type="ECO:0000256" key="2">
    <source>
        <dbReference type="ARBA" id="ARBA00022793"/>
    </source>
</evidence>
<evidence type="ECO:0000313" key="12">
    <source>
        <dbReference type="Proteomes" id="UP000199412"/>
    </source>
</evidence>
<comment type="cofactor">
    <cofactor evidence="1 5 7 8">
        <name>pyridoxal 5'-phosphate</name>
        <dbReference type="ChEBI" id="CHEBI:597326"/>
    </cofactor>
</comment>
<feature type="binding site" evidence="5">
    <location>
        <position position="314"/>
    </location>
    <ligand>
        <name>substrate</name>
    </ligand>
</feature>
<dbReference type="AlphaFoldDB" id="A0A1G7DIT0"/>
<dbReference type="FunFam" id="3.20.20.10:FF:000003">
    <property type="entry name" value="Diaminopimelate decarboxylase"/>
    <property type="match status" value="1"/>
</dbReference>
<evidence type="ECO:0000256" key="5">
    <source>
        <dbReference type="HAMAP-Rule" id="MF_02120"/>
    </source>
</evidence>
<dbReference type="InterPro" id="IPR000183">
    <property type="entry name" value="Orn/DAP/Arg_de-COase"/>
</dbReference>
<dbReference type="PANTHER" id="PTHR43727:SF2">
    <property type="entry name" value="GROUP IV DECARBOXYLASE"/>
    <property type="match status" value="1"/>
</dbReference>
<dbReference type="Pfam" id="PF02784">
    <property type="entry name" value="Orn_Arg_deC_N"/>
    <property type="match status" value="1"/>
</dbReference>
<keyword evidence="3 5" id="KW-0663">Pyridoxal phosphate</keyword>
<dbReference type="GO" id="GO:0030170">
    <property type="term" value="F:pyridoxal phosphate binding"/>
    <property type="evidence" value="ECO:0007669"/>
    <property type="project" value="UniProtKB-UniRule"/>
</dbReference>
<evidence type="ECO:0000256" key="7">
    <source>
        <dbReference type="PIRSR" id="PIRSR600183-50"/>
    </source>
</evidence>
<name>A0A1G7DIT0_9PROT</name>
<feature type="binding site" evidence="5">
    <location>
        <position position="278"/>
    </location>
    <ligand>
        <name>substrate</name>
    </ligand>
</feature>
<organism evidence="11 12">
    <name type="scientific">Rhodospira trueperi</name>
    <dbReference type="NCBI Taxonomy" id="69960"/>
    <lineage>
        <taxon>Bacteria</taxon>
        <taxon>Pseudomonadati</taxon>
        <taxon>Pseudomonadota</taxon>
        <taxon>Alphaproteobacteria</taxon>
        <taxon>Rhodospirillales</taxon>
        <taxon>Rhodospirillaceae</taxon>
        <taxon>Rhodospira</taxon>
    </lineage>
</organism>
<dbReference type="STRING" id="69960.SAMN05421720_107181"/>
<feature type="binding site" evidence="5">
    <location>
        <begin position="275"/>
        <end position="278"/>
    </location>
    <ligand>
        <name>pyridoxal 5'-phosphate</name>
        <dbReference type="ChEBI" id="CHEBI:597326"/>
    </ligand>
</feature>
<keyword evidence="12" id="KW-1185">Reference proteome</keyword>
<protein>
    <recommendedName>
        <fullName evidence="5 6">Diaminopimelate decarboxylase</fullName>
        <shortName evidence="5">DAP decarboxylase</shortName>
        <shortName evidence="5">DAPDC</shortName>
        <ecNumber evidence="5 6">4.1.1.20</ecNumber>
    </recommendedName>
</protein>
<dbReference type="InterPro" id="IPR022643">
    <property type="entry name" value="De-COase2_C"/>
</dbReference>
<keyword evidence="2 5" id="KW-0210">Decarboxylase</keyword>
<keyword evidence="4 5" id="KW-0456">Lyase</keyword>
<dbReference type="PROSITE" id="PS00878">
    <property type="entry name" value="ODR_DC_2_1"/>
    <property type="match status" value="1"/>
</dbReference>
<dbReference type="InterPro" id="IPR002986">
    <property type="entry name" value="DAP_deCOOHase_LysA"/>
</dbReference>
<dbReference type="PRINTS" id="PR01181">
    <property type="entry name" value="DAPDCRBXLASE"/>
</dbReference>
<dbReference type="InterPro" id="IPR022644">
    <property type="entry name" value="De-COase2_N"/>
</dbReference>
<dbReference type="Gene3D" id="3.20.20.10">
    <property type="entry name" value="Alanine racemase"/>
    <property type="match status" value="1"/>
</dbReference>
<dbReference type="CDD" id="cd06828">
    <property type="entry name" value="PLPDE_III_DapDC"/>
    <property type="match status" value="1"/>
</dbReference>
<dbReference type="InterPro" id="IPR009006">
    <property type="entry name" value="Ala_racemase/Decarboxylase_C"/>
</dbReference>
<dbReference type="HAMAP" id="MF_02120">
    <property type="entry name" value="LysA"/>
    <property type="match status" value="1"/>
</dbReference>